<gene>
    <name evidence="2" type="primary">hpnC</name>
    <name evidence="2" type="ORF">ACFQH9_17125</name>
</gene>
<feature type="region of interest" description="Disordered" evidence="1">
    <location>
        <begin position="1"/>
        <end position="24"/>
    </location>
</feature>
<dbReference type="Pfam" id="PF00494">
    <property type="entry name" value="SQS_PSY"/>
    <property type="match status" value="1"/>
</dbReference>
<dbReference type="Gene3D" id="1.10.600.10">
    <property type="entry name" value="Farnesyl Diphosphate Synthase"/>
    <property type="match status" value="1"/>
</dbReference>
<reference evidence="3" key="1">
    <citation type="journal article" date="2019" name="Int. J. Syst. Evol. Microbiol.">
        <title>The Global Catalogue of Microorganisms (GCM) 10K type strain sequencing project: providing services to taxonomists for standard genome sequencing and annotation.</title>
        <authorList>
            <consortium name="The Broad Institute Genomics Platform"/>
            <consortium name="The Broad Institute Genome Sequencing Center for Infectious Disease"/>
            <person name="Wu L."/>
            <person name="Ma J."/>
        </authorList>
    </citation>
    <scope>NUCLEOTIDE SEQUENCE [LARGE SCALE GENOMIC DNA]</scope>
    <source>
        <strain evidence="3">CGMCC 4.7397</strain>
    </source>
</reference>
<dbReference type="NCBIfam" id="TIGR03464">
    <property type="entry name" value="HpnC"/>
    <property type="match status" value="1"/>
</dbReference>
<dbReference type="EMBL" id="JBHSQK010000041">
    <property type="protein sequence ID" value="MFC5949997.1"/>
    <property type="molecule type" value="Genomic_DNA"/>
</dbReference>
<dbReference type="InterPro" id="IPR008949">
    <property type="entry name" value="Isoprenoid_synthase_dom_sf"/>
</dbReference>
<keyword evidence="2" id="KW-0808">Transferase</keyword>
<proteinExistence type="predicted"/>
<dbReference type="InterPro" id="IPR033904">
    <property type="entry name" value="Trans_IPPS_HH"/>
</dbReference>
<dbReference type="SFLD" id="SFLDS00005">
    <property type="entry name" value="Isoprenoid_Synthase_Type_I"/>
    <property type="match status" value="1"/>
</dbReference>
<dbReference type="InterPro" id="IPR017827">
    <property type="entry name" value="HSQ_synthase_HpnC"/>
</dbReference>
<feature type="compositionally biased region" description="Basic and acidic residues" evidence="1">
    <location>
        <begin position="306"/>
        <end position="315"/>
    </location>
</feature>
<evidence type="ECO:0000313" key="2">
    <source>
        <dbReference type="EMBL" id="MFC5949997.1"/>
    </source>
</evidence>
<dbReference type="CDD" id="cd00683">
    <property type="entry name" value="Trans_IPPS_HH"/>
    <property type="match status" value="1"/>
</dbReference>
<evidence type="ECO:0000313" key="3">
    <source>
        <dbReference type="Proteomes" id="UP001596119"/>
    </source>
</evidence>
<dbReference type="InterPro" id="IPR044843">
    <property type="entry name" value="Trans_IPPS_bact-type"/>
</dbReference>
<dbReference type="SFLD" id="SFLDG01018">
    <property type="entry name" value="Squalene/Phytoene_Synthase_Lik"/>
    <property type="match status" value="1"/>
</dbReference>
<comment type="caution">
    <text evidence="2">The sequence shown here is derived from an EMBL/GenBank/DDBJ whole genome shotgun (WGS) entry which is preliminary data.</text>
</comment>
<name>A0ABW1ICF0_9PSEU</name>
<dbReference type="GO" id="GO:0051996">
    <property type="term" value="F:squalene synthase [NAD(P)H] activity"/>
    <property type="evidence" value="ECO:0007669"/>
    <property type="project" value="UniProtKB-EC"/>
</dbReference>
<dbReference type="EC" id="2.5.1.21" evidence="2"/>
<organism evidence="2 3">
    <name type="scientific">Pseudonocardia lutea</name>
    <dbReference type="NCBI Taxonomy" id="2172015"/>
    <lineage>
        <taxon>Bacteria</taxon>
        <taxon>Bacillati</taxon>
        <taxon>Actinomycetota</taxon>
        <taxon>Actinomycetes</taxon>
        <taxon>Pseudonocardiales</taxon>
        <taxon>Pseudonocardiaceae</taxon>
        <taxon>Pseudonocardia</taxon>
    </lineage>
</organism>
<dbReference type="RefSeq" id="WP_379567132.1">
    <property type="nucleotide sequence ID" value="NZ_JBHSQK010000041.1"/>
</dbReference>
<evidence type="ECO:0000256" key="1">
    <source>
        <dbReference type="SAM" id="MobiDB-lite"/>
    </source>
</evidence>
<sequence length="324" mass="35105">MSGPSTAGPAADPTDPVGADRLRRAEATENFPVAMRVLPARYRRRLRAVYDVVRTIDDLGDEGTGTPAERIAALEAFRADLHAAAPTRPALRRLAAVAPDLPAEPFDRLLDANVQDQRTATYDTWDALLGYCALSADPIGRLVLAVFDVPADGELEHASDAVCTALQLLEHLQDVREDRGRGRIYLPAEDRAAFGVTEAELDRAVATDALRALVRHETRRAEQLLDAGTPIVGALRGWPQLAAAGYVAGGRAAADALRRVDGEVLGRAAEAAHSRKRDVLRHLPAVLLRERSPLAGSGRARRPVPARRDRPRPDLPRPTPRSCR</sequence>
<dbReference type="PANTHER" id="PTHR31480">
    <property type="entry name" value="BIFUNCTIONAL LYCOPENE CYCLASE/PHYTOENE SYNTHASE"/>
    <property type="match status" value="1"/>
</dbReference>
<accession>A0ABW1ICF0</accession>
<dbReference type="SFLD" id="SFLDG01212">
    <property type="entry name" value="Phytoene_synthase_like"/>
    <property type="match status" value="1"/>
</dbReference>
<dbReference type="InterPro" id="IPR002060">
    <property type="entry name" value="Squ/phyt_synthse"/>
</dbReference>
<keyword evidence="3" id="KW-1185">Reference proteome</keyword>
<protein>
    <submittedName>
        <fullName evidence="2">Squalene synthase HpnC</fullName>
        <ecNumber evidence="2">2.5.1.21</ecNumber>
    </submittedName>
</protein>
<dbReference type="SUPFAM" id="SSF48576">
    <property type="entry name" value="Terpenoid synthases"/>
    <property type="match status" value="1"/>
</dbReference>
<feature type="region of interest" description="Disordered" evidence="1">
    <location>
        <begin position="291"/>
        <end position="324"/>
    </location>
</feature>
<dbReference type="Proteomes" id="UP001596119">
    <property type="component" value="Unassembled WGS sequence"/>
</dbReference>